<evidence type="ECO:0000313" key="1">
    <source>
        <dbReference type="EMBL" id="MBR1138149.1"/>
    </source>
</evidence>
<dbReference type="EMBL" id="JAFCLK010000019">
    <property type="protein sequence ID" value="MBR1138149.1"/>
    <property type="molecule type" value="Genomic_DNA"/>
</dbReference>
<evidence type="ECO:0000313" key="2">
    <source>
        <dbReference type="Proteomes" id="UP001314635"/>
    </source>
</evidence>
<sequence length="92" mass="10426">MPTKLTLNDPEINPFNHSLCNCTPAGLAPHLDMTDQWQASRKMMLFHLEAASSYAEELGEATTLHLIDRTRREIEQPFLEEQAYESKPPSVA</sequence>
<protein>
    <submittedName>
        <fullName evidence="1">Uncharacterized protein</fullName>
    </submittedName>
</protein>
<accession>A0ABS5GA55</accession>
<gene>
    <name evidence="1" type="ORF">JQ619_20460</name>
</gene>
<dbReference type="RefSeq" id="WP_211400669.1">
    <property type="nucleotide sequence ID" value="NZ_JAFCLK010000019.1"/>
</dbReference>
<organism evidence="1 2">
    <name type="scientific">Bradyrhizobium denitrificans</name>
    <dbReference type="NCBI Taxonomy" id="2734912"/>
    <lineage>
        <taxon>Bacteria</taxon>
        <taxon>Pseudomonadati</taxon>
        <taxon>Pseudomonadota</taxon>
        <taxon>Alphaproteobacteria</taxon>
        <taxon>Hyphomicrobiales</taxon>
        <taxon>Nitrobacteraceae</taxon>
        <taxon>Bradyrhizobium</taxon>
    </lineage>
</organism>
<dbReference type="Proteomes" id="UP001314635">
    <property type="component" value="Unassembled WGS sequence"/>
</dbReference>
<comment type="caution">
    <text evidence="1">The sequence shown here is derived from an EMBL/GenBank/DDBJ whole genome shotgun (WGS) entry which is preliminary data.</text>
</comment>
<name>A0ABS5GA55_9BRAD</name>
<reference evidence="2" key="1">
    <citation type="journal article" date="2021" name="ISME J.">
        <title>Evolutionary origin and ecological implication of a unique nif island in free-living Bradyrhizobium lineages.</title>
        <authorList>
            <person name="Tao J."/>
        </authorList>
    </citation>
    <scope>NUCLEOTIDE SEQUENCE [LARGE SCALE GENOMIC DNA]</scope>
    <source>
        <strain evidence="2">SZCCT0094</strain>
    </source>
</reference>
<keyword evidence="2" id="KW-1185">Reference proteome</keyword>
<proteinExistence type="predicted"/>